<evidence type="ECO:0000313" key="2">
    <source>
        <dbReference type="Proteomes" id="UP000796761"/>
    </source>
</evidence>
<reference evidence="1" key="1">
    <citation type="submission" date="2019-04" db="EMBL/GenBank/DDBJ databases">
        <title>Genome assembly of Zosterops borbonicus 15179.</title>
        <authorList>
            <person name="Leroy T."/>
            <person name="Anselmetti Y."/>
            <person name="Tilak M.-K."/>
            <person name="Nabholz B."/>
        </authorList>
    </citation>
    <scope>NUCLEOTIDE SEQUENCE</scope>
    <source>
        <strain evidence="1">HGM_15179</strain>
        <tissue evidence="1">Muscle</tissue>
    </source>
</reference>
<organism evidence="1 2">
    <name type="scientific">Zosterops borbonicus</name>
    <dbReference type="NCBI Taxonomy" id="364589"/>
    <lineage>
        <taxon>Eukaryota</taxon>
        <taxon>Metazoa</taxon>
        <taxon>Chordata</taxon>
        <taxon>Craniata</taxon>
        <taxon>Vertebrata</taxon>
        <taxon>Euteleostomi</taxon>
        <taxon>Archelosauria</taxon>
        <taxon>Archosauria</taxon>
        <taxon>Dinosauria</taxon>
        <taxon>Saurischia</taxon>
        <taxon>Theropoda</taxon>
        <taxon>Coelurosauria</taxon>
        <taxon>Aves</taxon>
        <taxon>Neognathae</taxon>
        <taxon>Neoaves</taxon>
        <taxon>Telluraves</taxon>
        <taxon>Australaves</taxon>
        <taxon>Passeriformes</taxon>
        <taxon>Sylvioidea</taxon>
        <taxon>Zosteropidae</taxon>
        <taxon>Zosterops</taxon>
    </lineage>
</organism>
<dbReference type="AlphaFoldDB" id="A0A8K1LU55"/>
<evidence type="ECO:0000313" key="1">
    <source>
        <dbReference type="EMBL" id="TRZ26404.1"/>
    </source>
</evidence>
<proteinExistence type="predicted"/>
<gene>
    <name evidence="1" type="ORF">HGM15179_000758</name>
</gene>
<sequence>NEFSSTDPDTNKNISRKVKITRENCKRHRVISKAKQQDLDVELRRILGKGGKQPSVRSAQEELEEARDVTRPDISKIYEKNFQQSKSEESTSTPVSPGIHRLCTAFLTFILPPNLQQFNHVLDRRAHILFTQIESKRYEFAYFQSFYNLITLLILIKRSVLALEMNTFKDEATLNMSANFKTSMKKLKVMKKWIAEPKVETEIRKSCPTKHLLNQADVPIEKTPTWTGQEDGENDIKIINLRKLEAVVKKLSQVPKILKMLPIHNKFNTKVFS</sequence>
<accession>A0A8K1LU55</accession>
<dbReference type="OrthoDB" id="1658288at2759"/>
<keyword evidence="2" id="KW-1185">Reference proteome</keyword>
<name>A0A8K1LU55_9PASS</name>
<feature type="non-terminal residue" evidence="1">
    <location>
        <position position="1"/>
    </location>
</feature>
<dbReference type="Proteomes" id="UP000796761">
    <property type="component" value="Unassembled WGS sequence"/>
</dbReference>
<comment type="caution">
    <text evidence="1">The sequence shown here is derived from an EMBL/GenBank/DDBJ whole genome shotgun (WGS) entry which is preliminary data.</text>
</comment>
<feature type="non-terminal residue" evidence="1">
    <location>
        <position position="273"/>
    </location>
</feature>
<dbReference type="EMBL" id="SWJQ01000014">
    <property type="protein sequence ID" value="TRZ26404.1"/>
    <property type="molecule type" value="Genomic_DNA"/>
</dbReference>
<protein>
    <submittedName>
        <fullName evidence="1">Uncharacterized protein</fullName>
    </submittedName>
</protein>